<dbReference type="RefSeq" id="WP_117385069.1">
    <property type="nucleotide sequence ID" value="NZ_QWDE01000008.1"/>
</dbReference>
<proteinExistence type="predicted"/>
<organism evidence="2 3">
    <name type="scientific">Mucilaginibacter terrenus</name>
    <dbReference type="NCBI Taxonomy" id="2482727"/>
    <lineage>
        <taxon>Bacteria</taxon>
        <taxon>Pseudomonadati</taxon>
        <taxon>Bacteroidota</taxon>
        <taxon>Sphingobacteriia</taxon>
        <taxon>Sphingobacteriales</taxon>
        <taxon>Sphingobacteriaceae</taxon>
        <taxon>Mucilaginibacter</taxon>
    </lineage>
</organism>
<dbReference type="InterPro" id="IPR053842">
    <property type="entry name" value="NikA-like"/>
</dbReference>
<dbReference type="Proteomes" id="UP000260823">
    <property type="component" value="Unassembled WGS sequence"/>
</dbReference>
<evidence type="ECO:0000256" key="1">
    <source>
        <dbReference type="SAM" id="MobiDB-lite"/>
    </source>
</evidence>
<sequence length="134" mass="15309">MEATVKTNNKQPVTQPKNKGGAPKKRVKRELIIRIRMTATERFYIDSKAKTAGMRSSSWIRAAAKSAKVVPRLTDDERRILWMLAELANNLNQLTKLAHQLGLLTVARDCIKILNEIDITLKRLNNNDRESDNR</sequence>
<dbReference type="EMBL" id="QWDE01000008">
    <property type="protein sequence ID" value="RFZ81030.1"/>
    <property type="molecule type" value="Genomic_DNA"/>
</dbReference>
<comment type="caution">
    <text evidence="2">The sequence shown here is derived from an EMBL/GenBank/DDBJ whole genome shotgun (WGS) entry which is preliminary data.</text>
</comment>
<gene>
    <name evidence="2" type="primary">mobC</name>
    <name evidence="2" type="ORF">DYU05_20635</name>
</gene>
<evidence type="ECO:0000313" key="2">
    <source>
        <dbReference type="EMBL" id="RFZ81030.1"/>
    </source>
</evidence>
<feature type="region of interest" description="Disordered" evidence="1">
    <location>
        <begin position="1"/>
        <end position="26"/>
    </location>
</feature>
<keyword evidence="3" id="KW-1185">Reference proteome</keyword>
<dbReference type="Pfam" id="PF21983">
    <property type="entry name" value="NikA-like"/>
    <property type="match status" value="1"/>
</dbReference>
<dbReference type="AlphaFoldDB" id="A0A3E2NJD0"/>
<protein>
    <submittedName>
        <fullName evidence="2">Plasmid mobilization relaxosome protein MobC</fullName>
    </submittedName>
</protein>
<accession>A0A3E2NJD0</accession>
<name>A0A3E2NJD0_9SPHI</name>
<reference evidence="2 3" key="1">
    <citation type="submission" date="2018-08" db="EMBL/GenBank/DDBJ databases">
        <title>Mucilaginibacter terrae sp. nov., isolated from manganese diggings.</title>
        <authorList>
            <person name="Huang Y."/>
            <person name="Zhou Z."/>
        </authorList>
    </citation>
    <scope>NUCLEOTIDE SEQUENCE [LARGE SCALE GENOMIC DNA]</scope>
    <source>
        <strain evidence="2 3">ZH6</strain>
    </source>
</reference>
<dbReference type="OrthoDB" id="3268254at2"/>
<feature type="compositionally biased region" description="Polar residues" evidence="1">
    <location>
        <begin position="1"/>
        <end position="17"/>
    </location>
</feature>
<evidence type="ECO:0000313" key="3">
    <source>
        <dbReference type="Proteomes" id="UP000260823"/>
    </source>
</evidence>